<comment type="catalytic activity">
    <reaction evidence="1">
        <text>S-ubiquitinyl-[E2 ubiquitin-conjugating enzyme]-L-cysteine + [acceptor protein]-L-lysine = [E2 ubiquitin-conjugating enzyme]-L-cysteine + N(6)-ubiquitinyl-[acceptor protein]-L-lysine.</text>
        <dbReference type="EC" id="2.3.2.27"/>
    </reaction>
</comment>
<dbReference type="Gene3D" id="3.30.40.10">
    <property type="entry name" value="Zinc/RING finger domain, C3HC4 (zinc finger)"/>
    <property type="match status" value="1"/>
</dbReference>
<dbReference type="SMART" id="SM00744">
    <property type="entry name" value="RINGv"/>
    <property type="match status" value="1"/>
</dbReference>
<evidence type="ECO:0000256" key="15">
    <source>
        <dbReference type="SAM" id="Phobius"/>
    </source>
</evidence>
<keyword evidence="6 15" id="KW-0812">Transmembrane</keyword>
<evidence type="ECO:0000313" key="18">
    <source>
        <dbReference type="Proteomes" id="UP001178507"/>
    </source>
</evidence>
<dbReference type="SMART" id="SM00184">
    <property type="entry name" value="RING"/>
    <property type="match status" value="1"/>
</dbReference>
<protein>
    <recommendedName>
        <fullName evidence="4">RING-type E3 ubiquitin transferase</fullName>
        <ecNumber evidence="4">2.3.2.27</ecNumber>
    </recommendedName>
</protein>
<dbReference type="GO" id="GO:0012505">
    <property type="term" value="C:endomembrane system"/>
    <property type="evidence" value="ECO:0007669"/>
    <property type="project" value="UniProtKB-SubCell"/>
</dbReference>
<dbReference type="PROSITE" id="PS50089">
    <property type="entry name" value="ZF_RING_2"/>
    <property type="match status" value="1"/>
</dbReference>
<gene>
    <name evidence="17" type="ORF">EVOR1521_LOCUS19171</name>
</gene>
<dbReference type="GO" id="GO:0008270">
    <property type="term" value="F:zinc ion binding"/>
    <property type="evidence" value="ECO:0007669"/>
    <property type="project" value="UniProtKB-KW"/>
</dbReference>
<dbReference type="AlphaFoldDB" id="A0AA36IX90"/>
<dbReference type="Pfam" id="PF11145">
    <property type="entry name" value="DUF2921"/>
    <property type="match status" value="1"/>
</dbReference>
<feature type="transmembrane region" description="Helical" evidence="15">
    <location>
        <begin position="176"/>
        <end position="195"/>
    </location>
</feature>
<evidence type="ECO:0000256" key="13">
    <source>
        <dbReference type="ARBA" id="ARBA00023136"/>
    </source>
</evidence>
<keyword evidence="7" id="KW-0479">Metal-binding</keyword>
<dbReference type="GO" id="GO:0061630">
    <property type="term" value="F:ubiquitin protein ligase activity"/>
    <property type="evidence" value="ECO:0007669"/>
    <property type="project" value="UniProtKB-EC"/>
</dbReference>
<evidence type="ECO:0000259" key="16">
    <source>
        <dbReference type="PROSITE" id="PS50089"/>
    </source>
</evidence>
<keyword evidence="9 14" id="KW-0863">Zinc-finger</keyword>
<evidence type="ECO:0000256" key="6">
    <source>
        <dbReference type="ARBA" id="ARBA00022692"/>
    </source>
</evidence>
<dbReference type="EC" id="2.3.2.27" evidence="4"/>
<evidence type="ECO:0000256" key="8">
    <source>
        <dbReference type="ARBA" id="ARBA00022729"/>
    </source>
</evidence>
<feature type="transmembrane region" description="Helical" evidence="15">
    <location>
        <begin position="132"/>
        <end position="155"/>
    </location>
</feature>
<evidence type="ECO:0000256" key="1">
    <source>
        <dbReference type="ARBA" id="ARBA00000900"/>
    </source>
</evidence>
<keyword evidence="18" id="KW-1185">Reference proteome</keyword>
<dbReference type="PANTHER" id="PTHR22763">
    <property type="entry name" value="RING ZINC FINGER PROTEIN"/>
    <property type="match status" value="1"/>
</dbReference>
<evidence type="ECO:0000256" key="12">
    <source>
        <dbReference type="ARBA" id="ARBA00022989"/>
    </source>
</evidence>
<evidence type="ECO:0000313" key="17">
    <source>
        <dbReference type="EMBL" id="CAJ1394543.1"/>
    </source>
</evidence>
<keyword evidence="12 15" id="KW-1133">Transmembrane helix</keyword>
<keyword evidence="10" id="KW-0833">Ubl conjugation pathway</keyword>
<evidence type="ECO:0000256" key="10">
    <source>
        <dbReference type="ARBA" id="ARBA00022786"/>
    </source>
</evidence>
<feature type="domain" description="RING-type" evidence="16">
    <location>
        <begin position="320"/>
        <end position="362"/>
    </location>
</feature>
<comment type="pathway">
    <text evidence="3">Protein modification; protein ubiquitination.</text>
</comment>
<dbReference type="InterPro" id="IPR013083">
    <property type="entry name" value="Znf_RING/FYVE/PHD"/>
</dbReference>
<keyword evidence="11" id="KW-0862">Zinc</keyword>
<keyword evidence="8" id="KW-0732">Signal</keyword>
<organism evidence="17 18">
    <name type="scientific">Effrenium voratum</name>
    <dbReference type="NCBI Taxonomy" id="2562239"/>
    <lineage>
        <taxon>Eukaryota</taxon>
        <taxon>Sar</taxon>
        <taxon>Alveolata</taxon>
        <taxon>Dinophyceae</taxon>
        <taxon>Suessiales</taxon>
        <taxon>Symbiodiniaceae</taxon>
        <taxon>Effrenium</taxon>
    </lineage>
</organism>
<dbReference type="Pfam" id="PF13639">
    <property type="entry name" value="zf-RING_2"/>
    <property type="match status" value="1"/>
</dbReference>
<evidence type="ECO:0000256" key="14">
    <source>
        <dbReference type="PROSITE-ProRule" id="PRU00175"/>
    </source>
</evidence>
<keyword evidence="5" id="KW-0808">Transferase</keyword>
<sequence length="368" mass="41538">LDQLPAEKEEGRRWCRLEAFLESSQAQARSPASLSAEIVSPDCSFGLRVALRKVDLELLSRKVLNYGVLMNTLTLLQLRSFLSQMRHHEEEHATVAKLSALGIAMQALMDAYDSFLHLSVAAPVQVLNTYSFAVVSMLKFSLFALVEVRYLLLIWRHQNQHMFSEGWEAVRQELSRVYAQFYGALVGGLVLIFVASDYMDFVALLMQAYWVPQIIYDVRQGSKNSFTRSFILSIATTRSLQFLYLWGCPAGIFDGEIYPKLPGAPSLTLCGAAMTLQLLQVALMISQQRLGPRWFVPWPCLPHVYNYRGSRGQAPAGAECVICMLEIGAEDGTSVTTPCEHRFHEACLERWMDVKMECPTCRRPLPPM</sequence>
<name>A0AA36IX90_9DINO</name>
<dbReference type="InterPro" id="IPR050731">
    <property type="entry name" value="HRD1_E3_ubiq-ligases"/>
</dbReference>
<comment type="caution">
    <text evidence="17">The sequence shown here is derived from an EMBL/GenBank/DDBJ whole genome shotgun (WGS) entry which is preliminary data.</text>
</comment>
<comment type="subcellular location">
    <subcellularLocation>
        <location evidence="2">Endomembrane system</location>
        <topology evidence="2">Multi-pass membrane protein</topology>
    </subcellularLocation>
</comment>
<evidence type="ECO:0000256" key="11">
    <source>
        <dbReference type="ARBA" id="ARBA00022833"/>
    </source>
</evidence>
<evidence type="ECO:0000256" key="4">
    <source>
        <dbReference type="ARBA" id="ARBA00012483"/>
    </source>
</evidence>
<feature type="non-terminal residue" evidence="17">
    <location>
        <position position="368"/>
    </location>
</feature>
<evidence type="ECO:0000256" key="3">
    <source>
        <dbReference type="ARBA" id="ARBA00004906"/>
    </source>
</evidence>
<dbReference type="EMBL" id="CAUJNA010002879">
    <property type="protein sequence ID" value="CAJ1394543.1"/>
    <property type="molecule type" value="Genomic_DNA"/>
</dbReference>
<dbReference type="SUPFAM" id="SSF57850">
    <property type="entry name" value="RING/U-box"/>
    <property type="match status" value="1"/>
</dbReference>
<dbReference type="InterPro" id="IPR011016">
    <property type="entry name" value="Znf_RING-CH"/>
</dbReference>
<evidence type="ECO:0000256" key="9">
    <source>
        <dbReference type="ARBA" id="ARBA00022771"/>
    </source>
</evidence>
<dbReference type="InterPro" id="IPR001841">
    <property type="entry name" value="Znf_RING"/>
</dbReference>
<dbReference type="GO" id="GO:0043161">
    <property type="term" value="P:proteasome-mediated ubiquitin-dependent protein catabolic process"/>
    <property type="evidence" value="ECO:0007669"/>
    <property type="project" value="TreeGrafter"/>
</dbReference>
<keyword evidence="13 15" id="KW-0472">Membrane</keyword>
<evidence type="ECO:0000256" key="7">
    <source>
        <dbReference type="ARBA" id="ARBA00022723"/>
    </source>
</evidence>
<evidence type="ECO:0000256" key="5">
    <source>
        <dbReference type="ARBA" id="ARBA00022679"/>
    </source>
</evidence>
<dbReference type="Proteomes" id="UP001178507">
    <property type="component" value="Unassembled WGS sequence"/>
</dbReference>
<evidence type="ECO:0000256" key="2">
    <source>
        <dbReference type="ARBA" id="ARBA00004127"/>
    </source>
</evidence>
<accession>A0AA36IX90</accession>
<proteinExistence type="predicted"/>
<reference evidence="17" key="1">
    <citation type="submission" date="2023-08" db="EMBL/GenBank/DDBJ databases">
        <authorList>
            <person name="Chen Y."/>
            <person name="Shah S."/>
            <person name="Dougan E. K."/>
            <person name="Thang M."/>
            <person name="Chan C."/>
        </authorList>
    </citation>
    <scope>NUCLEOTIDE SEQUENCE</scope>
</reference>
<dbReference type="InterPro" id="IPR021319">
    <property type="entry name" value="DUF2921"/>
</dbReference>
<dbReference type="PANTHER" id="PTHR22763:SF162">
    <property type="entry name" value="TRANSMEMBRANE E3 UBIQUITIN-PROTEIN LIGASE 1"/>
    <property type="match status" value="1"/>
</dbReference>